<sequence>MNHCNLLHKLLQKLRCSLGQRLLISAR</sequence>
<evidence type="ECO:0000313" key="1">
    <source>
        <dbReference type="EMBL" id="JAD74203.1"/>
    </source>
</evidence>
<organism evidence="1">
    <name type="scientific">Arundo donax</name>
    <name type="common">Giant reed</name>
    <name type="synonym">Donax arundinaceus</name>
    <dbReference type="NCBI Taxonomy" id="35708"/>
    <lineage>
        <taxon>Eukaryota</taxon>
        <taxon>Viridiplantae</taxon>
        <taxon>Streptophyta</taxon>
        <taxon>Embryophyta</taxon>
        <taxon>Tracheophyta</taxon>
        <taxon>Spermatophyta</taxon>
        <taxon>Magnoliopsida</taxon>
        <taxon>Liliopsida</taxon>
        <taxon>Poales</taxon>
        <taxon>Poaceae</taxon>
        <taxon>PACMAD clade</taxon>
        <taxon>Arundinoideae</taxon>
        <taxon>Arundineae</taxon>
        <taxon>Arundo</taxon>
    </lineage>
</organism>
<reference evidence="1" key="2">
    <citation type="journal article" date="2015" name="Data Brief">
        <title>Shoot transcriptome of the giant reed, Arundo donax.</title>
        <authorList>
            <person name="Barrero R.A."/>
            <person name="Guerrero F.D."/>
            <person name="Moolhuijzen P."/>
            <person name="Goolsby J.A."/>
            <person name="Tidwell J."/>
            <person name="Bellgard S.E."/>
            <person name="Bellgard M.I."/>
        </authorList>
    </citation>
    <scope>NUCLEOTIDE SEQUENCE</scope>
    <source>
        <tissue evidence="1">Shoot tissue taken approximately 20 cm above the soil surface</tissue>
    </source>
</reference>
<dbReference type="EMBL" id="GBRH01223692">
    <property type="protein sequence ID" value="JAD74203.1"/>
    <property type="molecule type" value="Transcribed_RNA"/>
</dbReference>
<dbReference type="AlphaFoldDB" id="A0A0A9CIC7"/>
<name>A0A0A9CIC7_ARUDO</name>
<accession>A0A0A9CIC7</accession>
<proteinExistence type="predicted"/>
<protein>
    <submittedName>
        <fullName evidence="1">Uncharacterized protein</fullName>
    </submittedName>
</protein>
<reference evidence="1" key="1">
    <citation type="submission" date="2014-09" db="EMBL/GenBank/DDBJ databases">
        <authorList>
            <person name="Magalhaes I.L.F."/>
            <person name="Oliveira U."/>
            <person name="Santos F.R."/>
            <person name="Vidigal T.H.D.A."/>
            <person name="Brescovit A.D."/>
            <person name="Santos A.J."/>
        </authorList>
    </citation>
    <scope>NUCLEOTIDE SEQUENCE</scope>
    <source>
        <tissue evidence="1">Shoot tissue taken approximately 20 cm above the soil surface</tissue>
    </source>
</reference>